<evidence type="ECO:0000256" key="2">
    <source>
        <dbReference type="ARBA" id="ARBA00006275"/>
    </source>
</evidence>
<dbReference type="GeneID" id="78460889"/>
<gene>
    <name evidence="9" type="ORF">NCTC11429_00049</name>
</gene>
<dbReference type="Gene3D" id="1.10.3780.10">
    <property type="entry name" value="SusD-like"/>
    <property type="match status" value="1"/>
</dbReference>
<dbReference type="EMBL" id="LR590484">
    <property type="protein sequence ID" value="VTR27778.1"/>
    <property type="molecule type" value="Genomic_DNA"/>
</dbReference>
<sequence>MKNLYRILSFLILSAICFSSCKQSDLNLYPTNDKVGATVYTSLEAYKAGLVKMYASFGLVHSSGATASSDIGGLNVSFADFLRLFWMSQELTTDEAICGWGDTGVPDLVQMKWTADNQFLRGLYSRALYQITICNEFLRESTPEKLAARNISATEDIKHFRAEARFLRAYQYWVLLDAFGNPPFVTEQDAIGKQAPKQIQRSELFKYVEAELIAINDDLMEPRTNEYGRADKGAAWALLSRLYLNAEVYTGTARYTDAITYSQKVINAGYKLAAEYKNLFLTDNNVTSKDEMILTINYDANKTQNNGGTTYIINASVDPGTMQPASFGIPNGGWSGNRVRSTIPAIFGDYSGATDKRAMFFGDKIQNDNMSEFGDGLKAIKFRNVSSQGVPSLDINSGTFCSLDFAIFRLAEQYLIYGEAVLRGGSGGSINQAIAYVNELRKRAYGNTSGNVPNINLDFFLDERVRELYWEGFRRTDLIRYNKFTESTYVWPYKGGVKSGAGVDASRRLFPLPTADIISNTNLIQNKGY</sequence>
<evidence type="ECO:0000256" key="6">
    <source>
        <dbReference type="SAM" id="SignalP"/>
    </source>
</evidence>
<feature type="signal peptide" evidence="6">
    <location>
        <begin position="1"/>
        <end position="23"/>
    </location>
</feature>
<feature type="domain" description="RagB/SusD" evidence="7">
    <location>
        <begin position="396"/>
        <end position="529"/>
    </location>
</feature>
<comment type="similarity">
    <text evidence="2">Belongs to the SusD family.</text>
</comment>
<keyword evidence="4" id="KW-0472">Membrane</keyword>
<evidence type="ECO:0000256" key="3">
    <source>
        <dbReference type="ARBA" id="ARBA00022729"/>
    </source>
</evidence>
<dbReference type="InterPro" id="IPR012944">
    <property type="entry name" value="SusD_RagB_dom"/>
</dbReference>
<dbReference type="AlphaFoldDB" id="A0A4V6KMR9"/>
<protein>
    <submittedName>
        <fullName evidence="9">SusD family</fullName>
    </submittedName>
</protein>
<dbReference type="Proteomes" id="UP000308196">
    <property type="component" value="Chromosome"/>
</dbReference>
<evidence type="ECO:0000259" key="8">
    <source>
        <dbReference type="Pfam" id="PF14322"/>
    </source>
</evidence>
<comment type="subcellular location">
    <subcellularLocation>
        <location evidence="1">Cell outer membrane</location>
    </subcellularLocation>
</comment>
<dbReference type="Pfam" id="PF14322">
    <property type="entry name" value="SusD-like_3"/>
    <property type="match status" value="1"/>
</dbReference>
<evidence type="ECO:0000313" key="9">
    <source>
        <dbReference type="EMBL" id="VTR27778.1"/>
    </source>
</evidence>
<feature type="chain" id="PRO_5020629655" evidence="6">
    <location>
        <begin position="24"/>
        <end position="529"/>
    </location>
</feature>
<evidence type="ECO:0000256" key="1">
    <source>
        <dbReference type="ARBA" id="ARBA00004442"/>
    </source>
</evidence>
<dbReference type="CDD" id="cd08977">
    <property type="entry name" value="SusD"/>
    <property type="match status" value="1"/>
</dbReference>
<keyword evidence="5" id="KW-0998">Cell outer membrane</keyword>
<dbReference type="GO" id="GO:0009279">
    <property type="term" value="C:cell outer membrane"/>
    <property type="evidence" value="ECO:0007669"/>
    <property type="project" value="UniProtKB-SubCell"/>
</dbReference>
<evidence type="ECO:0000256" key="5">
    <source>
        <dbReference type="ARBA" id="ARBA00023237"/>
    </source>
</evidence>
<dbReference type="InterPro" id="IPR033985">
    <property type="entry name" value="SusD-like_N"/>
</dbReference>
<dbReference type="Gene3D" id="1.25.40.390">
    <property type="match status" value="1"/>
</dbReference>
<feature type="domain" description="SusD-like N-terminal" evidence="8">
    <location>
        <begin position="144"/>
        <end position="244"/>
    </location>
</feature>
<evidence type="ECO:0000259" key="7">
    <source>
        <dbReference type="Pfam" id="PF07980"/>
    </source>
</evidence>
<dbReference type="SUPFAM" id="SSF48452">
    <property type="entry name" value="TPR-like"/>
    <property type="match status" value="1"/>
</dbReference>
<accession>A0A4V6KMR9</accession>
<dbReference type="Gene3D" id="1.25.40.10">
    <property type="entry name" value="Tetratricopeptide repeat domain"/>
    <property type="match status" value="1"/>
</dbReference>
<keyword evidence="3 6" id="KW-0732">Signal</keyword>
<organism evidence="9 10">
    <name type="scientific">Sphingobacterium thalpophilum</name>
    <dbReference type="NCBI Taxonomy" id="259"/>
    <lineage>
        <taxon>Bacteria</taxon>
        <taxon>Pseudomonadati</taxon>
        <taxon>Bacteroidota</taxon>
        <taxon>Sphingobacteriia</taxon>
        <taxon>Sphingobacteriales</taxon>
        <taxon>Sphingobacteriaceae</taxon>
        <taxon>Sphingobacterium</taxon>
    </lineage>
</organism>
<evidence type="ECO:0000256" key="4">
    <source>
        <dbReference type="ARBA" id="ARBA00023136"/>
    </source>
</evidence>
<name>A0A4V6KMR9_9SPHI</name>
<reference evidence="9 10" key="1">
    <citation type="submission" date="2019-05" db="EMBL/GenBank/DDBJ databases">
        <authorList>
            <consortium name="Pathogen Informatics"/>
        </authorList>
    </citation>
    <scope>NUCLEOTIDE SEQUENCE [LARGE SCALE GENOMIC DNA]</scope>
    <source>
        <strain evidence="9 10">NCTC11429</strain>
    </source>
</reference>
<dbReference type="KEGG" id="stha:NCTC11429_00049"/>
<proteinExistence type="inferred from homology"/>
<dbReference type="Pfam" id="PF07980">
    <property type="entry name" value="SusD_RagB"/>
    <property type="match status" value="1"/>
</dbReference>
<dbReference type="RefSeq" id="WP_037532240.1">
    <property type="nucleotide sequence ID" value="NZ_JBPFQZ010000001.1"/>
</dbReference>
<dbReference type="STRING" id="1123265.GCA_000686625_00664"/>
<evidence type="ECO:0000313" key="10">
    <source>
        <dbReference type="Proteomes" id="UP000308196"/>
    </source>
</evidence>
<dbReference type="InterPro" id="IPR011990">
    <property type="entry name" value="TPR-like_helical_dom_sf"/>
</dbReference>